<organism evidence="1 2">
    <name type="scientific">Hymenobacter gummosus</name>
    <dbReference type="NCBI Taxonomy" id="1776032"/>
    <lineage>
        <taxon>Bacteria</taxon>
        <taxon>Pseudomonadati</taxon>
        <taxon>Bacteroidota</taxon>
        <taxon>Cytophagia</taxon>
        <taxon>Cytophagales</taxon>
        <taxon>Hymenobacteraceae</taxon>
        <taxon>Hymenobacter</taxon>
    </lineage>
</organism>
<accession>A0A3S0K6W8</accession>
<dbReference type="OrthoDB" id="834588at2"/>
<dbReference type="AlphaFoldDB" id="A0A3S0K6W8"/>
<name>A0A3S0K6W8_9BACT</name>
<protein>
    <submittedName>
        <fullName evidence="1">Uncharacterized protein</fullName>
    </submittedName>
</protein>
<gene>
    <name evidence="1" type="ORF">EJV47_06790</name>
</gene>
<dbReference type="EMBL" id="RXOF01000003">
    <property type="protein sequence ID" value="RTQ51502.1"/>
    <property type="molecule type" value="Genomic_DNA"/>
</dbReference>
<dbReference type="RefSeq" id="WP_126692394.1">
    <property type="nucleotide sequence ID" value="NZ_RXOF01000003.1"/>
</dbReference>
<keyword evidence="2" id="KW-1185">Reference proteome</keyword>
<dbReference type="Proteomes" id="UP000282184">
    <property type="component" value="Unassembled WGS sequence"/>
</dbReference>
<sequence length="484" mass="55154">MLRFVTGLLLVLLPQLLFAQGWERLPDYEFGPGGRQQVARIIWREDADKPSPGFARLRDSSSTDELLRLSRRRNQAWQLYAALALADRNYPRLYEVFGRLIRRDHPVRQSSFSHGTERIYFLHASEEVWNRYAGRRFEVAKMQRADSLQFVGQLHRMDSVALQLALQGHHVHGSLLEDCLEHNAGYAGTYSIVRALYLKPSQHRKHPEALAAALAAYRRPEDVALLGQEKEYTLLAAAAEFPHPAFRPVVEGYRFSDNSHNVLAAVAAYADARAARLLDSLLTTATGIYHESTRSNLLHVLSKHYTPVFDSLNCRLWLEHHLIEPEFIRYFARQNPRLATAVFSQGLLRFTKQDYWPGYQERWQLLPMLQAIQHTDTAAYRRVCLHGIQVFETEPLEALCDQLPGNAASWSTPALLARLQEEDHAVRLFPLAKVLLSFNQGGLSQRVVQTLAQKPARAFPGAWRSTFNTLLQAQGLPRLPDAPQ</sequence>
<comment type="caution">
    <text evidence="1">The sequence shown here is derived from an EMBL/GenBank/DDBJ whole genome shotgun (WGS) entry which is preliminary data.</text>
</comment>
<evidence type="ECO:0000313" key="1">
    <source>
        <dbReference type="EMBL" id="RTQ51502.1"/>
    </source>
</evidence>
<evidence type="ECO:0000313" key="2">
    <source>
        <dbReference type="Proteomes" id="UP000282184"/>
    </source>
</evidence>
<proteinExistence type="predicted"/>
<reference evidence="1 2" key="1">
    <citation type="submission" date="2018-12" db="EMBL/GenBank/DDBJ databases">
        <title>Hymenobacter gummosus sp. nov., isolated from a spring.</title>
        <authorList>
            <person name="Nie L."/>
        </authorList>
    </citation>
    <scope>NUCLEOTIDE SEQUENCE [LARGE SCALE GENOMIC DNA]</scope>
    <source>
        <strain evidence="1 2">KCTC 52166</strain>
    </source>
</reference>